<reference evidence="1" key="1">
    <citation type="submission" date="2022-12" db="EMBL/GenBank/DDBJ databases">
        <authorList>
            <person name="Petersen C."/>
        </authorList>
    </citation>
    <scope>NUCLEOTIDE SEQUENCE</scope>
    <source>
        <strain evidence="1">IBT 17660</strain>
    </source>
</reference>
<dbReference type="EMBL" id="JAPWDO010000003">
    <property type="protein sequence ID" value="KAJ5480217.1"/>
    <property type="molecule type" value="Genomic_DNA"/>
</dbReference>
<evidence type="ECO:0000313" key="1">
    <source>
        <dbReference type="EMBL" id="KAJ5480217.1"/>
    </source>
</evidence>
<evidence type="ECO:0000313" key="2">
    <source>
        <dbReference type="Proteomes" id="UP001147760"/>
    </source>
</evidence>
<reference evidence="1" key="2">
    <citation type="journal article" date="2023" name="IMA Fungus">
        <title>Comparative genomic study of the Penicillium genus elucidates a diverse pangenome and 15 lateral gene transfer events.</title>
        <authorList>
            <person name="Petersen C."/>
            <person name="Sorensen T."/>
            <person name="Nielsen M.R."/>
            <person name="Sondergaard T.E."/>
            <person name="Sorensen J.L."/>
            <person name="Fitzpatrick D.A."/>
            <person name="Frisvad J.C."/>
            <person name="Nielsen K.L."/>
        </authorList>
    </citation>
    <scope>NUCLEOTIDE SEQUENCE</scope>
    <source>
        <strain evidence="1">IBT 17660</strain>
    </source>
</reference>
<organism evidence="1 2">
    <name type="scientific">Penicillium desertorum</name>
    <dbReference type="NCBI Taxonomy" id="1303715"/>
    <lineage>
        <taxon>Eukaryota</taxon>
        <taxon>Fungi</taxon>
        <taxon>Dikarya</taxon>
        <taxon>Ascomycota</taxon>
        <taxon>Pezizomycotina</taxon>
        <taxon>Eurotiomycetes</taxon>
        <taxon>Eurotiomycetidae</taxon>
        <taxon>Eurotiales</taxon>
        <taxon>Aspergillaceae</taxon>
        <taxon>Penicillium</taxon>
    </lineage>
</organism>
<name>A0A9X0BRZ2_9EURO</name>
<comment type="caution">
    <text evidence="1">The sequence shown here is derived from an EMBL/GenBank/DDBJ whole genome shotgun (WGS) entry which is preliminary data.</text>
</comment>
<dbReference type="Proteomes" id="UP001147760">
    <property type="component" value="Unassembled WGS sequence"/>
</dbReference>
<protein>
    <submittedName>
        <fullName evidence="1">Uncharacterized protein</fullName>
    </submittedName>
</protein>
<keyword evidence="2" id="KW-1185">Reference proteome</keyword>
<dbReference type="PANTHER" id="PTHR37015">
    <property type="entry name" value="REVERSE TRANSCRIPTASE DOMAIN-CONTAINING PROTEIN"/>
    <property type="match status" value="1"/>
</dbReference>
<sequence>MSLEDYTRYPETFSPSLVDVYKELTKVPSEMSVALTGSFDMEQNSLDPVASAASISHFWGEMTPYWKWVAELYHEGMVRTYGGLAAVNREFIPLGVVKTLQEGKFRWQG</sequence>
<dbReference type="OrthoDB" id="74545at2759"/>
<accession>A0A9X0BRZ2</accession>
<gene>
    <name evidence="1" type="ORF">N7530_005726</name>
</gene>
<dbReference type="AlphaFoldDB" id="A0A9X0BRZ2"/>
<dbReference type="PANTHER" id="PTHR37015:SF2">
    <property type="entry name" value="REVERSE TRANSCRIPTASE DOMAIN-CONTAINING PROTEIN"/>
    <property type="match status" value="1"/>
</dbReference>
<proteinExistence type="predicted"/>